<dbReference type="Proteomes" id="UP000255541">
    <property type="component" value="Unassembled WGS sequence"/>
</dbReference>
<dbReference type="EMBL" id="QRBA01000003">
    <property type="protein sequence ID" value="RDS91737.1"/>
    <property type="molecule type" value="Genomic_DNA"/>
</dbReference>
<comment type="caution">
    <text evidence="1">The sequence shown here is derived from an EMBL/GenBank/DDBJ whole genome shotgun (WGS) entry which is preliminary data.</text>
</comment>
<dbReference type="RefSeq" id="WP_115486040.1">
    <property type="nucleotide sequence ID" value="NZ_QRBA01000003.1"/>
</dbReference>
<reference evidence="1 2" key="1">
    <citation type="submission" date="2018-07" db="EMBL/GenBank/DDBJ databases">
        <title>Draft Genome Sequence of Pseudomonas fluorescens AHK-1 associated with canker disease of kiwifruit.</title>
        <authorList>
            <person name="Wu Z."/>
        </authorList>
    </citation>
    <scope>NUCLEOTIDE SEQUENCE [LARGE SCALE GENOMIC DNA]</scope>
    <source>
        <strain evidence="1 2">AHK-1</strain>
    </source>
</reference>
<sequence length="81" mass="8716">MSILKGLGLFNLPPLIRDHAMTHLGRLIIAADAQTLDREQVSADGFVEGLAAARAVTPASIEALYLAIEHIAADRLKELLQ</sequence>
<proteinExistence type="predicted"/>
<protein>
    <submittedName>
        <fullName evidence="1">Uncharacterized protein</fullName>
    </submittedName>
</protein>
<evidence type="ECO:0000313" key="2">
    <source>
        <dbReference type="Proteomes" id="UP000255541"/>
    </source>
</evidence>
<gene>
    <name evidence="1" type="ORF">DL347_05760</name>
</gene>
<accession>A0A7Z6MZ92</accession>
<name>A0A7Z6MZ92_PSEFL</name>
<evidence type="ECO:0000313" key="1">
    <source>
        <dbReference type="EMBL" id="RDS91737.1"/>
    </source>
</evidence>
<organism evidence="1 2">
    <name type="scientific">Pseudomonas fluorescens</name>
    <dbReference type="NCBI Taxonomy" id="294"/>
    <lineage>
        <taxon>Bacteria</taxon>
        <taxon>Pseudomonadati</taxon>
        <taxon>Pseudomonadota</taxon>
        <taxon>Gammaproteobacteria</taxon>
        <taxon>Pseudomonadales</taxon>
        <taxon>Pseudomonadaceae</taxon>
        <taxon>Pseudomonas</taxon>
    </lineage>
</organism>
<dbReference type="AlphaFoldDB" id="A0A7Z6MZ92"/>